<accession>A0A5J6VJH5</accession>
<dbReference type="GO" id="GO:0042797">
    <property type="term" value="P:tRNA transcription by RNA polymerase III"/>
    <property type="evidence" value="ECO:0007669"/>
    <property type="project" value="TreeGrafter"/>
</dbReference>
<keyword evidence="3" id="KW-0804">Transcription</keyword>
<dbReference type="Pfam" id="PF01192">
    <property type="entry name" value="RNA_pol_Rpb6"/>
    <property type="match status" value="1"/>
</dbReference>
<reference evidence="6" key="1">
    <citation type="journal article" date="2019" name="Philos. Trans. R. Soc. Lond., B, Biol. Sci.">
        <title>Targeted metagenomic recovery of four divergent viruses reveals shared and distinctive characteristics of giant viruses of marine eukaryotes.</title>
        <authorList>
            <person name="Needham D.M."/>
            <person name="Poirier C."/>
            <person name="Hehenberger E."/>
            <person name="Jimenez V."/>
            <person name="Swalwell J.E."/>
            <person name="Santoro A.E."/>
            <person name="Worden A.Z."/>
        </authorList>
    </citation>
    <scope>NUCLEOTIDE SEQUENCE</scope>
    <source>
        <strain evidence="6">MPacV-611</strain>
    </source>
</reference>
<comment type="similarity">
    <text evidence="1">Belongs to the archaeal RpoK/eukaryotic RPB6 RNA polymerase subunit family.</text>
</comment>
<comment type="function">
    <text evidence="4">Component of the DNA-directed RNA polymerase (RNAP) that catalyzes the transcription in the cytoplasm of viral DNA into RNA using the four ribonucleoside triphosphates as substrates.</text>
</comment>
<dbReference type="InterPro" id="IPR006110">
    <property type="entry name" value="Pol_omega/Rpo6/RPB6"/>
</dbReference>
<dbReference type="Gene3D" id="3.90.940.10">
    <property type="match status" value="1"/>
</dbReference>
<dbReference type="InterPro" id="IPR006111">
    <property type="entry name" value="Rpo6/Rpb6"/>
</dbReference>
<evidence type="ECO:0000256" key="3">
    <source>
        <dbReference type="ARBA" id="ARBA00023163"/>
    </source>
</evidence>
<dbReference type="GO" id="GO:0000428">
    <property type="term" value="C:DNA-directed RNA polymerase complex"/>
    <property type="evidence" value="ECO:0007669"/>
    <property type="project" value="UniProtKB-KW"/>
</dbReference>
<evidence type="ECO:0000256" key="4">
    <source>
        <dbReference type="ARBA" id="ARBA00029376"/>
    </source>
</evidence>
<organism evidence="6">
    <name type="scientific">Megaviridae environmental sample</name>
    <dbReference type="NCBI Taxonomy" id="1737588"/>
    <lineage>
        <taxon>Viruses</taxon>
        <taxon>Varidnaviria</taxon>
        <taxon>Bamfordvirae</taxon>
        <taxon>Nucleocytoviricota</taxon>
        <taxon>Megaviricetes</taxon>
        <taxon>Imitervirales</taxon>
        <taxon>Mimiviridae</taxon>
        <taxon>environmental samples</taxon>
    </lineage>
</organism>
<dbReference type="GO" id="GO:0003899">
    <property type="term" value="F:DNA-directed RNA polymerase activity"/>
    <property type="evidence" value="ECO:0007669"/>
    <property type="project" value="InterPro"/>
</dbReference>
<evidence type="ECO:0000256" key="5">
    <source>
        <dbReference type="ARBA" id="ARBA00029482"/>
    </source>
</evidence>
<keyword evidence="2" id="KW-0240">DNA-directed RNA polymerase</keyword>
<protein>
    <submittedName>
        <fullName evidence="6">Uncharacterized protein</fullName>
    </submittedName>
</protein>
<dbReference type="GO" id="GO:0006366">
    <property type="term" value="P:transcription by RNA polymerase II"/>
    <property type="evidence" value="ECO:0007669"/>
    <property type="project" value="TreeGrafter"/>
</dbReference>
<name>A0A5J6VJH5_9VIRU</name>
<dbReference type="GO" id="GO:0006360">
    <property type="term" value="P:transcription by RNA polymerase I"/>
    <property type="evidence" value="ECO:0007669"/>
    <property type="project" value="TreeGrafter"/>
</dbReference>
<dbReference type="PANTHER" id="PTHR47227:SF5">
    <property type="entry name" value="DNA-DIRECTED RNA POLYMERASES I, II, AND III SUBUNIT RPABC2"/>
    <property type="match status" value="1"/>
</dbReference>
<evidence type="ECO:0000256" key="2">
    <source>
        <dbReference type="ARBA" id="ARBA00022478"/>
    </source>
</evidence>
<dbReference type="SUPFAM" id="SSF63562">
    <property type="entry name" value="RPB6/omega subunit-like"/>
    <property type="match status" value="1"/>
</dbReference>
<proteinExistence type="inferred from homology"/>
<dbReference type="EMBL" id="MN448285">
    <property type="protein sequence ID" value="QFG74305.1"/>
    <property type="molecule type" value="Genomic_DNA"/>
</dbReference>
<evidence type="ECO:0000313" key="6">
    <source>
        <dbReference type="EMBL" id="QFG74305.1"/>
    </source>
</evidence>
<dbReference type="PANTHER" id="PTHR47227">
    <property type="entry name" value="DNA-DIRECTED RNA POLYMERASE SUBUNIT K"/>
    <property type="match status" value="1"/>
</dbReference>
<dbReference type="GO" id="GO:0003677">
    <property type="term" value="F:DNA binding"/>
    <property type="evidence" value="ECO:0007669"/>
    <property type="project" value="InterPro"/>
</dbReference>
<dbReference type="InterPro" id="IPR036161">
    <property type="entry name" value="RPB6/omega-like_sf"/>
</dbReference>
<dbReference type="PIRSF" id="PIRSF000778">
    <property type="entry name" value="RpoK/RPB6"/>
    <property type="match status" value="1"/>
</dbReference>
<comment type="subunit">
    <text evidence="5">Part of the viral DNA-directed RNA polymerase that consists of 8 polII-like subunits (RPB1, RPB2, RPB3, RPB5, RPB6, RPB7, RPB9, RPB10), a capping enzyme and a termination factor.</text>
</comment>
<evidence type="ECO:0000256" key="1">
    <source>
        <dbReference type="ARBA" id="ARBA00007593"/>
    </source>
</evidence>
<sequence>MSKESDNSDNESTYDSDMLDTDDFANTTCIFEDIVSPPKSTQIEVCDKKDRVTRNYLTTYEMVRIIGERTKQLIMGAKALIIYDKNLTYEQIAVEELKLNAIPFKIKRYVPNHYEIWDLEELNKDHLSMVLD</sequence>